<dbReference type="SUPFAM" id="SSF48150">
    <property type="entry name" value="DNA-glycosylase"/>
    <property type="match status" value="1"/>
</dbReference>
<dbReference type="Gene3D" id="1.10.340.30">
    <property type="entry name" value="Hypothetical protein, domain 2"/>
    <property type="match status" value="1"/>
</dbReference>
<name>A0A7X6LS80_9CORY</name>
<accession>A0A7X6LS80</accession>
<keyword evidence="1" id="KW-0378">Hydrolase</keyword>
<dbReference type="EMBL" id="JAAXPF010000008">
    <property type="protein sequence ID" value="NKY69353.1"/>
    <property type="molecule type" value="Genomic_DNA"/>
</dbReference>
<evidence type="ECO:0000313" key="1">
    <source>
        <dbReference type="EMBL" id="NKY69353.1"/>
    </source>
</evidence>
<keyword evidence="1" id="KW-0540">Nuclease</keyword>
<dbReference type="Proteomes" id="UP000554284">
    <property type="component" value="Unassembled WGS sequence"/>
</dbReference>
<keyword evidence="1" id="KW-0255">Endonuclease</keyword>
<organism evidence="1 2">
    <name type="scientific">Corynebacterium mucifaciens</name>
    <dbReference type="NCBI Taxonomy" id="57171"/>
    <lineage>
        <taxon>Bacteria</taxon>
        <taxon>Bacillati</taxon>
        <taxon>Actinomycetota</taxon>
        <taxon>Actinomycetes</taxon>
        <taxon>Mycobacteriales</taxon>
        <taxon>Corynebacteriaceae</taxon>
        <taxon>Corynebacterium</taxon>
    </lineage>
</organism>
<dbReference type="GO" id="GO:0006281">
    <property type="term" value="P:DNA repair"/>
    <property type="evidence" value="ECO:0007669"/>
    <property type="project" value="InterPro"/>
</dbReference>
<dbReference type="InterPro" id="IPR011257">
    <property type="entry name" value="DNA_glycosylase"/>
</dbReference>
<dbReference type="AlphaFoldDB" id="A0A7X6LS80"/>
<sequence>MSRRCVSTFAKDAGIQLADEPAPLFQLLVLCMLQAKPIRATVAVDAARGLFEAGLTTPEKLSAAPRSQLIRIFGAAGYARYDESSATRLRSMSQLLIDEHSADLRTLRNTAPKSLQVFDGVGPACATMFAREAQGVWPELAPVFDKKALQGAEKLGLSQDPEELAALVAGSTELPAAAELPADALVDLPTFAAYLVKVALGID</sequence>
<proteinExistence type="predicted"/>
<gene>
    <name evidence="1" type="ORF">HF989_08240</name>
</gene>
<evidence type="ECO:0000313" key="2">
    <source>
        <dbReference type="Proteomes" id="UP000554284"/>
    </source>
</evidence>
<protein>
    <submittedName>
        <fullName evidence="1">Endonuclease</fullName>
    </submittedName>
</protein>
<dbReference type="GO" id="GO:0004519">
    <property type="term" value="F:endonuclease activity"/>
    <property type="evidence" value="ECO:0007669"/>
    <property type="project" value="UniProtKB-KW"/>
</dbReference>
<comment type="caution">
    <text evidence="1">The sequence shown here is derived from an EMBL/GenBank/DDBJ whole genome shotgun (WGS) entry which is preliminary data.</text>
</comment>
<reference evidence="1 2" key="1">
    <citation type="submission" date="2020-04" db="EMBL/GenBank/DDBJ databases">
        <title>MicrobeNet Type strains.</title>
        <authorList>
            <person name="Nicholson A.C."/>
        </authorList>
    </citation>
    <scope>NUCLEOTIDE SEQUENCE [LARGE SCALE GENOMIC DNA]</scope>
    <source>
        <strain evidence="1 2">ATCC 700355</strain>
    </source>
</reference>